<comment type="caution">
    <text evidence="2">The sequence shown here is derived from an EMBL/GenBank/DDBJ whole genome shotgun (WGS) entry which is preliminary data.</text>
</comment>
<sequence length="184" mass="21154">MDRTRLVNDSVPHRNAKGEIYRDFLVRFRPRRVCVAAGKNWKSTANTVDNGINIGFLVLTLIGVVILMLMANPDKMIRSDRTKDTTLRHPSWKTEVIGLFVMLKTDPMINLLFPIFFTPMTSTAIFSIRVQDNACYWISQIIGSVLIGPLLDQKSVSRCIRAYMGLMVLILMVIVHIWEYYYPK</sequence>
<protein>
    <submittedName>
        <fullName evidence="2">Uncharacterized protein</fullName>
    </submittedName>
</protein>
<gene>
    <name evidence="2" type="ORF">EDD18DRAFT_32552</name>
</gene>
<feature type="transmembrane region" description="Helical" evidence="1">
    <location>
        <begin position="51"/>
        <end position="71"/>
    </location>
</feature>
<organism evidence="2 3">
    <name type="scientific">Armillaria luteobubalina</name>
    <dbReference type="NCBI Taxonomy" id="153913"/>
    <lineage>
        <taxon>Eukaryota</taxon>
        <taxon>Fungi</taxon>
        <taxon>Dikarya</taxon>
        <taxon>Basidiomycota</taxon>
        <taxon>Agaricomycotina</taxon>
        <taxon>Agaricomycetes</taxon>
        <taxon>Agaricomycetidae</taxon>
        <taxon>Agaricales</taxon>
        <taxon>Marasmiineae</taxon>
        <taxon>Physalacriaceae</taxon>
        <taxon>Armillaria</taxon>
    </lineage>
</organism>
<dbReference type="AlphaFoldDB" id="A0AA39QQX4"/>
<feature type="transmembrane region" description="Helical" evidence="1">
    <location>
        <begin position="163"/>
        <end position="181"/>
    </location>
</feature>
<dbReference type="Proteomes" id="UP001175228">
    <property type="component" value="Unassembled WGS sequence"/>
</dbReference>
<keyword evidence="1" id="KW-1133">Transmembrane helix</keyword>
<keyword evidence="1" id="KW-0812">Transmembrane</keyword>
<accession>A0AA39QQX4</accession>
<reference evidence="2" key="1">
    <citation type="submission" date="2023-06" db="EMBL/GenBank/DDBJ databases">
        <authorList>
            <consortium name="Lawrence Berkeley National Laboratory"/>
            <person name="Ahrendt S."/>
            <person name="Sahu N."/>
            <person name="Indic B."/>
            <person name="Wong-Bajracharya J."/>
            <person name="Merenyi Z."/>
            <person name="Ke H.-M."/>
            <person name="Monk M."/>
            <person name="Kocsube S."/>
            <person name="Drula E."/>
            <person name="Lipzen A."/>
            <person name="Balint B."/>
            <person name="Henrissat B."/>
            <person name="Andreopoulos B."/>
            <person name="Martin F.M."/>
            <person name="Harder C.B."/>
            <person name="Rigling D."/>
            <person name="Ford K.L."/>
            <person name="Foster G.D."/>
            <person name="Pangilinan J."/>
            <person name="Papanicolaou A."/>
            <person name="Barry K."/>
            <person name="LaButti K."/>
            <person name="Viragh M."/>
            <person name="Koriabine M."/>
            <person name="Yan M."/>
            <person name="Riley R."/>
            <person name="Champramary S."/>
            <person name="Plett K.L."/>
            <person name="Tsai I.J."/>
            <person name="Slot J."/>
            <person name="Sipos G."/>
            <person name="Plett J."/>
            <person name="Nagy L.G."/>
            <person name="Grigoriev I.V."/>
        </authorList>
    </citation>
    <scope>NUCLEOTIDE SEQUENCE</scope>
    <source>
        <strain evidence="2">HWK02</strain>
    </source>
</reference>
<evidence type="ECO:0000256" key="1">
    <source>
        <dbReference type="SAM" id="Phobius"/>
    </source>
</evidence>
<keyword evidence="3" id="KW-1185">Reference proteome</keyword>
<keyword evidence="1" id="KW-0472">Membrane</keyword>
<proteinExistence type="predicted"/>
<name>A0AA39QQX4_9AGAR</name>
<feature type="transmembrane region" description="Helical" evidence="1">
    <location>
        <begin position="109"/>
        <end position="128"/>
    </location>
</feature>
<evidence type="ECO:0000313" key="2">
    <source>
        <dbReference type="EMBL" id="KAK0506465.1"/>
    </source>
</evidence>
<evidence type="ECO:0000313" key="3">
    <source>
        <dbReference type="Proteomes" id="UP001175228"/>
    </source>
</evidence>
<dbReference type="EMBL" id="JAUEPU010000001">
    <property type="protein sequence ID" value="KAK0506465.1"/>
    <property type="molecule type" value="Genomic_DNA"/>
</dbReference>